<proteinExistence type="predicted"/>
<reference evidence="1" key="1">
    <citation type="submission" date="2022-12" db="EMBL/GenBank/DDBJ databases">
        <title>Genome assemblies of Blomia tropicalis.</title>
        <authorList>
            <person name="Cui Y."/>
        </authorList>
    </citation>
    <scope>NUCLEOTIDE SEQUENCE</scope>
    <source>
        <tissue evidence="1">Adult mites</tissue>
    </source>
</reference>
<protein>
    <submittedName>
        <fullName evidence="1">Uncharacterized protein</fullName>
    </submittedName>
</protein>
<dbReference type="AlphaFoldDB" id="A0A9Q0MEQ1"/>
<comment type="caution">
    <text evidence="1">The sequence shown here is derived from an EMBL/GenBank/DDBJ whole genome shotgun (WGS) entry which is preliminary data.</text>
</comment>
<dbReference type="EMBL" id="JAPWDV010000001">
    <property type="protein sequence ID" value="KAJ6224257.1"/>
    <property type="molecule type" value="Genomic_DNA"/>
</dbReference>
<evidence type="ECO:0000313" key="2">
    <source>
        <dbReference type="Proteomes" id="UP001142055"/>
    </source>
</evidence>
<dbReference type="Proteomes" id="UP001142055">
    <property type="component" value="Chromosome 1"/>
</dbReference>
<sequence length="417" mass="48522">MHNQTNIWNNFLVNLLPKCRRNFSNTIVQLSKQQQERSSSYEDNELKQTNHNVHFAVPSGDGNEQGRETNIAIEDDLNHSDWYQFDKNDLIKPKTPLVMNIRSEEQEQYMVHCLSTGKMAPDGHIRKSWGNFINIFDGQGKQKICIGRSELSNYLTLTIIGTEPKTTFQFIVTLFTGNYPKPLFRSNWSWRMRWNMFVAGIDQDILETIETTYNDGIDFEMKDNPSSTGVYNKGDLKLLHLGEIHIYFHIERDNHCPIYQNLCFFFDPVLLNYCQKLIHGNRIKTILDQVALTLRYQLSLPKFVSQLYFPVKKMRFEAQDQTVDYFELRQKDLQAAILIANQSVPFSLLNSSFSNSSSLLNNHVGKGRKTQLLNTRLHKHWPSSSPSSNFTSLSQHSFLYTSQASNNSWRNNRQQNE</sequence>
<accession>A0A9Q0MEQ1</accession>
<evidence type="ECO:0000313" key="1">
    <source>
        <dbReference type="EMBL" id="KAJ6224257.1"/>
    </source>
</evidence>
<gene>
    <name evidence="1" type="ORF">RDWZM_002802</name>
</gene>
<keyword evidence="2" id="KW-1185">Reference proteome</keyword>
<organism evidence="1 2">
    <name type="scientific">Blomia tropicalis</name>
    <name type="common">Mite</name>
    <dbReference type="NCBI Taxonomy" id="40697"/>
    <lineage>
        <taxon>Eukaryota</taxon>
        <taxon>Metazoa</taxon>
        <taxon>Ecdysozoa</taxon>
        <taxon>Arthropoda</taxon>
        <taxon>Chelicerata</taxon>
        <taxon>Arachnida</taxon>
        <taxon>Acari</taxon>
        <taxon>Acariformes</taxon>
        <taxon>Sarcoptiformes</taxon>
        <taxon>Astigmata</taxon>
        <taxon>Glycyphagoidea</taxon>
        <taxon>Echimyopodidae</taxon>
        <taxon>Blomia</taxon>
    </lineage>
</organism>
<name>A0A9Q0MEQ1_BLOTA</name>